<comment type="caution">
    <text evidence="8">Lacks conserved residue(s) required for the propagation of feature annotation.</text>
</comment>
<feature type="binding site" evidence="8">
    <location>
        <begin position="129"/>
        <end position="133"/>
    </location>
    <ligand>
        <name>NADP(+)</name>
        <dbReference type="ChEBI" id="CHEBI:58349"/>
    </ligand>
</feature>
<comment type="subunit">
    <text evidence="8">Homodimer.</text>
</comment>
<protein>
    <recommendedName>
        <fullName evidence="2 8">Shikimate dehydrogenase (NADP(+))</fullName>
        <shortName evidence="8">SDH</shortName>
        <ecNumber evidence="2 8">1.1.1.25</ecNumber>
    </recommendedName>
</protein>
<name>A0A848F6I6_9BURK</name>
<dbReference type="GO" id="GO:0009073">
    <property type="term" value="P:aromatic amino acid family biosynthetic process"/>
    <property type="evidence" value="ECO:0007669"/>
    <property type="project" value="UniProtKB-KW"/>
</dbReference>
<dbReference type="Gene3D" id="3.40.50.10860">
    <property type="entry name" value="Leucine Dehydrogenase, chain A, domain 1"/>
    <property type="match status" value="1"/>
</dbReference>
<dbReference type="GO" id="GO:0008652">
    <property type="term" value="P:amino acid biosynthetic process"/>
    <property type="evidence" value="ECO:0007669"/>
    <property type="project" value="UniProtKB-KW"/>
</dbReference>
<dbReference type="GO" id="GO:0005829">
    <property type="term" value="C:cytosol"/>
    <property type="evidence" value="ECO:0007669"/>
    <property type="project" value="TreeGrafter"/>
</dbReference>
<dbReference type="NCBIfam" id="NF001310">
    <property type="entry name" value="PRK00258.1-2"/>
    <property type="match status" value="1"/>
</dbReference>
<feature type="binding site" evidence="8">
    <location>
        <position position="240"/>
    </location>
    <ligand>
        <name>NADP(+)</name>
        <dbReference type="ChEBI" id="CHEBI:58349"/>
    </ligand>
</feature>
<feature type="binding site" evidence="8">
    <location>
        <position position="89"/>
    </location>
    <ligand>
        <name>shikimate</name>
        <dbReference type="ChEBI" id="CHEBI:36208"/>
    </ligand>
</feature>
<dbReference type="InterPro" id="IPR041121">
    <property type="entry name" value="SDH_C"/>
</dbReference>
<evidence type="ECO:0000256" key="1">
    <source>
        <dbReference type="ARBA" id="ARBA00004871"/>
    </source>
</evidence>
<dbReference type="NCBIfam" id="TIGR00507">
    <property type="entry name" value="aroE"/>
    <property type="match status" value="1"/>
</dbReference>
<feature type="domain" description="Quinate/shikimate 5-dehydrogenase/glutamyl-tRNA reductase" evidence="9">
    <location>
        <begin position="116"/>
        <end position="194"/>
    </location>
</feature>
<comment type="pathway">
    <text evidence="1 8">Metabolic intermediate biosynthesis; chorismate biosynthesis; chorismate from D-erythrose 4-phosphate and phosphoenolpyruvate: step 4/7.</text>
</comment>
<evidence type="ECO:0000259" key="11">
    <source>
        <dbReference type="Pfam" id="PF18317"/>
    </source>
</evidence>
<dbReference type="InterPro" id="IPR036291">
    <property type="entry name" value="NAD(P)-bd_dom_sf"/>
</dbReference>
<feature type="domain" description="Shikimate dehydrogenase substrate binding N-terminal" evidence="10">
    <location>
        <begin position="7"/>
        <end position="90"/>
    </location>
</feature>
<dbReference type="PANTHER" id="PTHR21089">
    <property type="entry name" value="SHIKIMATE DEHYDROGENASE"/>
    <property type="match status" value="1"/>
</dbReference>
<evidence type="ECO:0000256" key="4">
    <source>
        <dbReference type="ARBA" id="ARBA00022857"/>
    </source>
</evidence>
<dbReference type="InterPro" id="IPR006151">
    <property type="entry name" value="Shikm_DH/Glu-tRNA_Rdtase"/>
</dbReference>
<dbReference type="SUPFAM" id="SSF51735">
    <property type="entry name" value="NAD(P)-binding Rossmann-fold domains"/>
    <property type="match status" value="1"/>
</dbReference>
<dbReference type="Pfam" id="PF01488">
    <property type="entry name" value="Shikimate_DH"/>
    <property type="match status" value="1"/>
</dbReference>
<dbReference type="Proteomes" id="UP000574067">
    <property type="component" value="Unassembled WGS sequence"/>
</dbReference>
<dbReference type="UniPathway" id="UPA00053">
    <property type="reaction ID" value="UER00087"/>
</dbReference>
<comment type="catalytic activity">
    <reaction evidence="7 8">
        <text>shikimate + NADP(+) = 3-dehydroshikimate + NADPH + H(+)</text>
        <dbReference type="Rhea" id="RHEA:17737"/>
        <dbReference type="ChEBI" id="CHEBI:15378"/>
        <dbReference type="ChEBI" id="CHEBI:16630"/>
        <dbReference type="ChEBI" id="CHEBI:36208"/>
        <dbReference type="ChEBI" id="CHEBI:57783"/>
        <dbReference type="ChEBI" id="CHEBI:58349"/>
        <dbReference type="EC" id="1.1.1.25"/>
    </reaction>
</comment>
<feature type="binding site" evidence="8">
    <location>
        <position position="64"/>
    </location>
    <ligand>
        <name>shikimate</name>
        <dbReference type="ChEBI" id="CHEBI:36208"/>
    </ligand>
</feature>
<dbReference type="GO" id="GO:0050661">
    <property type="term" value="F:NADP binding"/>
    <property type="evidence" value="ECO:0007669"/>
    <property type="project" value="InterPro"/>
</dbReference>
<evidence type="ECO:0000313" key="12">
    <source>
        <dbReference type="EMBL" id="NML15707.1"/>
    </source>
</evidence>
<dbReference type="EMBL" id="JABBFW010000007">
    <property type="protein sequence ID" value="NML15707.1"/>
    <property type="molecule type" value="Genomic_DNA"/>
</dbReference>
<dbReference type="InterPro" id="IPR022893">
    <property type="entry name" value="Shikimate_DH_fam"/>
</dbReference>
<evidence type="ECO:0000256" key="5">
    <source>
        <dbReference type="ARBA" id="ARBA00023002"/>
    </source>
</evidence>
<comment type="similarity">
    <text evidence="8">Belongs to the shikimate dehydrogenase family.</text>
</comment>
<gene>
    <name evidence="8 12" type="primary">aroE</name>
    <name evidence="12" type="ORF">HHL10_12075</name>
</gene>
<dbReference type="Gene3D" id="3.40.50.720">
    <property type="entry name" value="NAD(P)-binding Rossmann-like Domain"/>
    <property type="match status" value="1"/>
</dbReference>
<feature type="binding site" evidence="8">
    <location>
        <position position="104"/>
    </location>
    <ligand>
        <name>shikimate</name>
        <dbReference type="ChEBI" id="CHEBI:36208"/>
    </ligand>
</feature>
<proteinExistence type="inferred from homology"/>
<dbReference type="GO" id="GO:0019632">
    <property type="term" value="P:shikimate metabolic process"/>
    <property type="evidence" value="ECO:0007669"/>
    <property type="project" value="InterPro"/>
</dbReference>
<keyword evidence="6 8" id="KW-0057">Aromatic amino acid biosynthesis</keyword>
<dbReference type="Pfam" id="PF18317">
    <property type="entry name" value="SDH_C"/>
    <property type="match status" value="1"/>
</dbReference>
<organism evidence="12 13">
    <name type="scientific">Azohydromonas caseinilytica</name>
    <dbReference type="NCBI Taxonomy" id="2728836"/>
    <lineage>
        <taxon>Bacteria</taxon>
        <taxon>Pseudomonadati</taxon>
        <taxon>Pseudomonadota</taxon>
        <taxon>Betaproteobacteria</taxon>
        <taxon>Burkholderiales</taxon>
        <taxon>Sphaerotilaceae</taxon>
        <taxon>Azohydromonas</taxon>
    </lineage>
</organism>
<dbReference type="HAMAP" id="MF_00222">
    <property type="entry name" value="Shikimate_DH_AroE"/>
    <property type="match status" value="1"/>
</dbReference>
<keyword evidence="3 8" id="KW-0028">Amino-acid biosynthesis</keyword>
<evidence type="ECO:0000259" key="10">
    <source>
        <dbReference type="Pfam" id="PF08501"/>
    </source>
</evidence>
<evidence type="ECO:0000256" key="2">
    <source>
        <dbReference type="ARBA" id="ARBA00012962"/>
    </source>
</evidence>
<feature type="domain" description="SDH C-terminal" evidence="11">
    <location>
        <begin position="240"/>
        <end position="267"/>
    </location>
</feature>
<dbReference type="InterPro" id="IPR011342">
    <property type="entry name" value="Shikimate_DH"/>
</dbReference>
<reference evidence="12 13" key="1">
    <citation type="submission" date="2020-04" db="EMBL/GenBank/DDBJ databases">
        <title>Azohydromonas sp. isolated from soil.</title>
        <authorList>
            <person name="Dahal R.H."/>
        </authorList>
    </citation>
    <scope>NUCLEOTIDE SEQUENCE [LARGE SCALE GENOMIC DNA]</scope>
    <source>
        <strain evidence="12 13">G-1-1-14</strain>
    </source>
</reference>
<keyword evidence="4 8" id="KW-0521">NADP</keyword>
<feature type="binding site" evidence="8">
    <location>
        <position position="247"/>
    </location>
    <ligand>
        <name>shikimate</name>
        <dbReference type="ChEBI" id="CHEBI:36208"/>
    </ligand>
</feature>
<evidence type="ECO:0000256" key="8">
    <source>
        <dbReference type="HAMAP-Rule" id="MF_00222"/>
    </source>
</evidence>
<evidence type="ECO:0000256" key="7">
    <source>
        <dbReference type="ARBA" id="ARBA00049442"/>
    </source>
</evidence>
<evidence type="ECO:0000256" key="6">
    <source>
        <dbReference type="ARBA" id="ARBA00023141"/>
    </source>
</evidence>
<feature type="binding site" evidence="8">
    <location>
        <position position="216"/>
    </location>
    <ligand>
        <name>NADP(+)</name>
        <dbReference type="ChEBI" id="CHEBI:58349"/>
    </ligand>
</feature>
<sequence>MTDRYAIVGNPVAQAKSPQIHAEFARQLGHDLQYLRLEAPVTPGGFAATVDAFRAQGGRGVNVTAPFKLDAVAYATEASDAARLAGAANALTFDGARVRADNFDGVGLVNDLLRNQRFELAGRRLLILGAGGAARGALLPLLQQRPAEIVIANRTAARALALAHECGAGAVRGCGLDELGGSAFDLVFNATSASLSDELPAVPAAVFAGARLAYEMAYGRGLTPFLRLARDAGVPRLADGLGMLLEQAAEVFNWWRGVRPDTAALRRQWAVPLV</sequence>
<dbReference type="GO" id="GO:0004764">
    <property type="term" value="F:shikimate 3-dehydrogenase (NADP+) activity"/>
    <property type="evidence" value="ECO:0007669"/>
    <property type="project" value="UniProtKB-UniRule"/>
</dbReference>
<comment type="caution">
    <text evidence="12">The sequence shown here is derived from an EMBL/GenBank/DDBJ whole genome shotgun (WGS) entry which is preliminary data.</text>
</comment>
<feature type="binding site" evidence="8">
    <location>
        <position position="218"/>
    </location>
    <ligand>
        <name>shikimate</name>
        <dbReference type="ChEBI" id="CHEBI:36208"/>
    </ligand>
</feature>
<dbReference type="RefSeq" id="WP_169160615.1">
    <property type="nucleotide sequence ID" value="NZ_JABBFW010000007.1"/>
</dbReference>
<feature type="binding site" evidence="8">
    <location>
        <begin position="153"/>
        <end position="158"/>
    </location>
    <ligand>
        <name>NADP(+)</name>
        <dbReference type="ChEBI" id="CHEBI:58349"/>
    </ligand>
</feature>
<keyword evidence="13" id="KW-1185">Reference proteome</keyword>
<evidence type="ECO:0000259" key="9">
    <source>
        <dbReference type="Pfam" id="PF01488"/>
    </source>
</evidence>
<dbReference type="InterPro" id="IPR013708">
    <property type="entry name" value="Shikimate_DH-bd_N"/>
</dbReference>
<feature type="binding site" evidence="8">
    <location>
        <position position="80"/>
    </location>
    <ligand>
        <name>NADP(+)</name>
        <dbReference type="ChEBI" id="CHEBI:58349"/>
    </ligand>
</feature>
<evidence type="ECO:0000256" key="3">
    <source>
        <dbReference type="ARBA" id="ARBA00022605"/>
    </source>
</evidence>
<evidence type="ECO:0000313" key="13">
    <source>
        <dbReference type="Proteomes" id="UP000574067"/>
    </source>
</evidence>
<keyword evidence="5 8" id="KW-0560">Oxidoreductase</keyword>
<dbReference type="PANTHER" id="PTHR21089:SF1">
    <property type="entry name" value="BIFUNCTIONAL 3-DEHYDROQUINATE DEHYDRATASE_SHIKIMATE DEHYDROGENASE, CHLOROPLASTIC"/>
    <property type="match status" value="1"/>
</dbReference>
<dbReference type="GO" id="GO:0009423">
    <property type="term" value="P:chorismate biosynthetic process"/>
    <property type="evidence" value="ECO:0007669"/>
    <property type="project" value="UniProtKB-UniRule"/>
</dbReference>
<accession>A0A848F6I6</accession>
<dbReference type="EC" id="1.1.1.25" evidence="2 8"/>
<comment type="function">
    <text evidence="8">Involved in the biosynthesis of the chorismate, which leads to the biosynthesis of aromatic amino acids. Catalyzes the reversible NADPH linked reduction of 3-dehydroshikimate (DHSA) to yield shikimate (SA).</text>
</comment>
<dbReference type="InterPro" id="IPR046346">
    <property type="entry name" value="Aminoacid_DH-like_N_sf"/>
</dbReference>
<dbReference type="AlphaFoldDB" id="A0A848F6I6"/>
<feature type="active site" description="Proton acceptor" evidence="8">
    <location>
        <position position="68"/>
    </location>
</feature>
<dbReference type="SUPFAM" id="SSF53223">
    <property type="entry name" value="Aminoacid dehydrogenase-like, N-terminal domain"/>
    <property type="match status" value="1"/>
</dbReference>
<dbReference type="Pfam" id="PF08501">
    <property type="entry name" value="Shikimate_dh_N"/>
    <property type="match status" value="1"/>
</dbReference>